<feature type="region of interest" description="Disordered" evidence="1">
    <location>
        <begin position="28"/>
        <end position="50"/>
    </location>
</feature>
<evidence type="ECO:0000256" key="1">
    <source>
        <dbReference type="SAM" id="MobiDB-lite"/>
    </source>
</evidence>
<dbReference type="AlphaFoldDB" id="A0A518BDK1"/>
<accession>A0A518BDK1</accession>
<feature type="chain" id="PRO_5022191831" evidence="2">
    <location>
        <begin position="29"/>
        <end position="360"/>
    </location>
</feature>
<proteinExistence type="predicted"/>
<protein>
    <submittedName>
        <fullName evidence="3">Uncharacterized protein</fullName>
    </submittedName>
</protein>
<dbReference type="KEGG" id="pbap:Pla133_01090"/>
<dbReference type="EMBL" id="CP036287">
    <property type="protein sequence ID" value="QDU65046.1"/>
    <property type="molecule type" value="Genomic_DNA"/>
</dbReference>
<evidence type="ECO:0000313" key="4">
    <source>
        <dbReference type="Proteomes" id="UP000316921"/>
    </source>
</evidence>
<evidence type="ECO:0000313" key="3">
    <source>
        <dbReference type="EMBL" id="QDU65046.1"/>
    </source>
</evidence>
<feature type="signal peptide" evidence="2">
    <location>
        <begin position="1"/>
        <end position="28"/>
    </location>
</feature>
<dbReference type="RefSeq" id="WP_145061297.1">
    <property type="nucleotide sequence ID" value="NZ_CP036287.1"/>
</dbReference>
<name>A0A518BDK1_9BACT</name>
<evidence type="ECO:0000256" key="2">
    <source>
        <dbReference type="SAM" id="SignalP"/>
    </source>
</evidence>
<keyword evidence="2" id="KW-0732">Signal</keyword>
<sequence length="360" mass="39682" precursor="true">MVRPRTTPLRLSALVPCLVLMAPGAAFAQSSASSPTLPSDPRTPGTLDKAYESLVGDGTDLQVVEPRVEEPRPEDPPPPPPDTLGEWRLSARPFIEQLGRVDLAEVGTVDVRRAGLDFIARRPGERQRELSLEFDFESATYEFGDAGGLVPASFVPVEDVLWSRVGAGWRGPQDRRWSWTAGLGVSAAAEQDAALEESLMFGGFAQTRYRVDDDFATVVGLMARTGLEDDDLLIPVLGVDWRIDDRTKLETLGPSLRLERELDQGSSIFSNLAYRNREYRLDGKGPLPGGSFTDEELRLVAGLDWHPGLEEWGPLQSSSAQLYFGTTLWREVSFHSDSEQVSKTSVDPAWILGVSVRLRF</sequence>
<keyword evidence="4" id="KW-1185">Reference proteome</keyword>
<gene>
    <name evidence="3" type="ORF">Pla133_01090</name>
</gene>
<feature type="compositionally biased region" description="Polar residues" evidence="1">
    <location>
        <begin position="28"/>
        <end position="37"/>
    </location>
</feature>
<organism evidence="3 4">
    <name type="scientific">Engelhardtia mirabilis</name>
    <dbReference type="NCBI Taxonomy" id="2528011"/>
    <lineage>
        <taxon>Bacteria</taxon>
        <taxon>Pseudomonadati</taxon>
        <taxon>Planctomycetota</taxon>
        <taxon>Planctomycetia</taxon>
        <taxon>Planctomycetia incertae sedis</taxon>
        <taxon>Engelhardtia</taxon>
    </lineage>
</organism>
<dbReference type="Proteomes" id="UP000316921">
    <property type="component" value="Chromosome"/>
</dbReference>
<reference evidence="3 4" key="1">
    <citation type="submission" date="2019-02" db="EMBL/GenBank/DDBJ databases">
        <title>Deep-cultivation of Planctomycetes and their phenomic and genomic characterization uncovers novel biology.</title>
        <authorList>
            <person name="Wiegand S."/>
            <person name="Jogler M."/>
            <person name="Boedeker C."/>
            <person name="Pinto D."/>
            <person name="Vollmers J."/>
            <person name="Rivas-Marin E."/>
            <person name="Kohn T."/>
            <person name="Peeters S.H."/>
            <person name="Heuer A."/>
            <person name="Rast P."/>
            <person name="Oberbeckmann S."/>
            <person name="Bunk B."/>
            <person name="Jeske O."/>
            <person name="Meyerdierks A."/>
            <person name="Storesund J.E."/>
            <person name="Kallscheuer N."/>
            <person name="Luecker S."/>
            <person name="Lage O.M."/>
            <person name="Pohl T."/>
            <person name="Merkel B.J."/>
            <person name="Hornburger P."/>
            <person name="Mueller R.-W."/>
            <person name="Bruemmer F."/>
            <person name="Labrenz M."/>
            <person name="Spormann A.M."/>
            <person name="Op den Camp H."/>
            <person name="Overmann J."/>
            <person name="Amann R."/>
            <person name="Jetten M.S.M."/>
            <person name="Mascher T."/>
            <person name="Medema M.H."/>
            <person name="Devos D.P."/>
            <person name="Kaster A.-K."/>
            <person name="Ovreas L."/>
            <person name="Rohde M."/>
            <person name="Galperin M.Y."/>
            <person name="Jogler C."/>
        </authorList>
    </citation>
    <scope>NUCLEOTIDE SEQUENCE [LARGE SCALE GENOMIC DNA]</scope>
    <source>
        <strain evidence="3 4">Pla133</strain>
    </source>
</reference>